<evidence type="ECO:0000313" key="1">
    <source>
        <dbReference type="EMBL" id="KAL0919141.1"/>
    </source>
</evidence>
<dbReference type="SUPFAM" id="SSF53098">
    <property type="entry name" value="Ribonuclease H-like"/>
    <property type="match status" value="1"/>
</dbReference>
<proteinExistence type="predicted"/>
<accession>A0ABD0V2H1</accession>
<dbReference type="EMBL" id="JANQDX010000009">
    <property type="protein sequence ID" value="KAL0919141.1"/>
    <property type="molecule type" value="Genomic_DNA"/>
</dbReference>
<dbReference type="Proteomes" id="UP001552299">
    <property type="component" value="Unassembled WGS sequence"/>
</dbReference>
<comment type="caution">
    <text evidence="1">The sequence shown here is derived from an EMBL/GenBank/DDBJ whole genome shotgun (WGS) entry which is preliminary data.</text>
</comment>
<keyword evidence="2" id="KW-1185">Reference proteome</keyword>
<protein>
    <submittedName>
        <fullName evidence="1">Uncharacterized protein</fullName>
    </submittedName>
</protein>
<gene>
    <name evidence="1" type="ORF">M5K25_011216</name>
</gene>
<name>A0ABD0V2H1_DENTH</name>
<reference evidence="1 2" key="1">
    <citation type="journal article" date="2024" name="Plant Biotechnol. J.">
        <title>Dendrobium thyrsiflorum genome and its molecular insights into genes involved in important horticultural traits.</title>
        <authorList>
            <person name="Chen B."/>
            <person name="Wang J.Y."/>
            <person name="Zheng P.J."/>
            <person name="Li K.L."/>
            <person name="Liang Y.M."/>
            <person name="Chen X.F."/>
            <person name="Zhang C."/>
            <person name="Zhao X."/>
            <person name="He X."/>
            <person name="Zhang G.Q."/>
            <person name="Liu Z.J."/>
            <person name="Xu Q."/>
        </authorList>
    </citation>
    <scope>NUCLEOTIDE SEQUENCE [LARGE SCALE GENOMIC DNA]</scope>
    <source>
        <strain evidence="1">GZMU011</strain>
    </source>
</reference>
<dbReference type="InterPro" id="IPR012337">
    <property type="entry name" value="RNaseH-like_sf"/>
</dbReference>
<sequence>MERISVTTEENGIPQGVIGMFSYISAECLANEMPLAIHSSLPESLALESEACRELSKEWELQAAAKCIEQSSLLSFSKMVSTDANPEIATKRDKFGMETTICAVLKTEDTVALAMGEAVHSALLLRRNDGTFFTEFVKDDNCPAFRIADWVWLHQCLHTGAYYLNPQFHYNKDFCIDNEVKIDLYVCIDKLVPEGDYLKTKNDQLENFHLKNETFRFIVAKTCYKTCPPKRLWAQFGDDVSELKAFAVKVLSLNYSVSTYKRNYSTFNQIHTKRINRLTAELYFLISRLMPRFASRLMPRLAKTKRLYSPFRLFKH</sequence>
<evidence type="ECO:0000313" key="2">
    <source>
        <dbReference type="Proteomes" id="UP001552299"/>
    </source>
</evidence>
<organism evidence="1 2">
    <name type="scientific">Dendrobium thyrsiflorum</name>
    <name type="common">Pinecone-like raceme dendrobium</name>
    <name type="synonym">Orchid</name>
    <dbReference type="NCBI Taxonomy" id="117978"/>
    <lineage>
        <taxon>Eukaryota</taxon>
        <taxon>Viridiplantae</taxon>
        <taxon>Streptophyta</taxon>
        <taxon>Embryophyta</taxon>
        <taxon>Tracheophyta</taxon>
        <taxon>Spermatophyta</taxon>
        <taxon>Magnoliopsida</taxon>
        <taxon>Liliopsida</taxon>
        <taxon>Asparagales</taxon>
        <taxon>Orchidaceae</taxon>
        <taxon>Epidendroideae</taxon>
        <taxon>Malaxideae</taxon>
        <taxon>Dendrobiinae</taxon>
        <taxon>Dendrobium</taxon>
    </lineage>
</organism>
<dbReference type="AlphaFoldDB" id="A0ABD0V2H1"/>